<dbReference type="EMBL" id="DRXS01000263">
    <property type="protein sequence ID" value="HHR41147.1"/>
    <property type="molecule type" value="Genomic_DNA"/>
</dbReference>
<name>A0A7C5U7W5_CALS0</name>
<evidence type="ECO:0000313" key="1">
    <source>
        <dbReference type="EMBL" id="HHR41147.1"/>
    </source>
</evidence>
<proteinExistence type="predicted"/>
<comment type="caution">
    <text evidence="1">The sequence shown here is derived from an EMBL/GenBank/DDBJ whole genome shotgun (WGS) entry which is preliminary data.</text>
</comment>
<dbReference type="AlphaFoldDB" id="A0A7C5U7W5"/>
<organism evidence="1">
    <name type="scientific">Caldiarchaeum subterraneum</name>
    <dbReference type="NCBI Taxonomy" id="311458"/>
    <lineage>
        <taxon>Archaea</taxon>
        <taxon>Nitrososphaerota</taxon>
        <taxon>Candidatus Caldarchaeales</taxon>
        <taxon>Candidatus Caldarchaeaceae</taxon>
        <taxon>Candidatus Caldarchaeum</taxon>
    </lineage>
</organism>
<accession>A0A7C5U7W5</accession>
<gene>
    <name evidence="1" type="ORF">ENM42_04885</name>
</gene>
<sequence>MQNDELQKKLKELLIDEEELSTALVERAKRFIRLTKDGKVIFMIPKDKLPLRAQIMLYLAAKRFAREMGLVQSDVASIEEISGSLGADYFVVAARLKELKDSQLVLAVERGGYTVQLAKHNEVLDAVE</sequence>
<reference evidence="1" key="1">
    <citation type="journal article" date="2020" name="mSystems">
        <title>Genome- and Community-Level Interaction Insights into Carbon Utilization and Element Cycling Functions of Hydrothermarchaeota in Hydrothermal Sediment.</title>
        <authorList>
            <person name="Zhou Z."/>
            <person name="Liu Y."/>
            <person name="Xu W."/>
            <person name="Pan J."/>
            <person name="Luo Z.H."/>
            <person name="Li M."/>
        </authorList>
    </citation>
    <scope>NUCLEOTIDE SEQUENCE [LARGE SCALE GENOMIC DNA]</scope>
    <source>
        <strain evidence="1">SpSt-1084</strain>
    </source>
</reference>
<protein>
    <submittedName>
        <fullName evidence="1">Uncharacterized protein</fullName>
    </submittedName>
</protein>